<protein>
    <submittedName>
        <fullName evidence="1">Uncharacterized protein</fullName>
    </submittedName>
</protein>
<sequence length="45" mass="4938">MQVVTRFGLTVVHGIFFHTHKGGTFIGLGVAVAIAKCLKMMFIFL</sequence>
<gene>
    <name evidence="1" type="ORF">KL86DYS2_12101</name>
</gene>
<evidence type="ECO:0000313" key="1">
    <source>
        <dbReference type="EMBL" id="SBW01710.1"/>
    </source>
</evidence>
<organism evidence="1">
    <name type="scientific">uncultured Dysgonomonas sp</name>
    <dbReference type="NCBI Taxonomy" id="206096"/>
    <lineage>
        <taxon>Bacteria</taxon>
        <taxon>Pseudomonadati</taxon>
        <taxon>Bacteroidota</taxon>
        <taxon>Bacteroidia</taxon>
        <taxon>Bacteroidales</taxon>
        <taxon>Dysgonomonadaceae</taxon>
        <taxon>Dysgonomonas</taxon>
        <taxon>environmental samples</taxon>
    </lineage>
</organism>
<reference evidence="1" key="1">
    <citation type="submission" date="2016-04" db="EMBL/GenBank/DDBJ databases">
        <authorList>
            <person name="Evans L.H."/>
            <person name="Alamgir A."/>
            <person name="Owens N."/>
            <person name="Weber N.D."/>
            <person name="Virtaneva K."/>
            <person name="Barbian K."/>
            <person name="Babar A."/>
            <person name="Rosenke K."/>
        </authorList>
    </citation>
    <scope>NUCLEOTIDE SEQUENCE</scope>
    <source>
        <strain evidence="1">86-2</strain>
    </source>
</reference>
<dbReference type="AlphaFoldDB" id="A0A212JQL5"/>
<name>A0A212JQL5_9BACT</name>
<dbReference type="EMBL" id="FLUL01000001">
    <property type="protein sequence ID" value="SBW01710.1"/>
    <property type="molecule type" value="Genomic_DNA"/>
</dbReference>
<accession>A0A212JQL5</accession>
<proteinExistence type="predicted"/>